<sequence length="30" mass="3295">MLDADTDRRGMELRVTLIVTIASVHLSPSP</sequence>
<protein>
    <submittedName>
        <fullName evidence="1">Uncharacterized protein</fullName>
    </submittedName>
</protein>
<dbReference type="AlphaFoldDB" id="A0A0E4BJR1"/>
<evidence type="ECO:0000313" key="1">
    <source>
        <dbReference type="EMBL" id="BAR53883.1"/>
    </source>
</evidence>
<dbReference type="Proteomes" id="UP000063308">
    <property type="component" value="Chromosome"/>
</dbReference>
<proteinExistence type="predicted"/>
<organism evidence="1 2">
    <name type="scientific">Bradyrhizobium diazoefficiens</name>
    <dbReference type="NCBI Taxonomy" id="1355477"/>
    <lineage>
        <taxon>Bacteria</taxon>
        <taxon>Pseudomonadati</taxon>
        <taxon>Pseudomonadota</taxon>
        <taxon>Alphaproteobacteria</taxon>
        <taxon>Hyphomicrobiales</taxon>
        <taxon>Nitrobacteraceae</taxon>
        <taxon>Bradyrhizobium</taxon>
    </lineage>
</organism>
<reference evidence="1 2" key="1">
    <citation type="submission" date="2014-11" db="EMBL/GenBank/DDBJ databases">
        <title>Symbiosis island explosion on the genome of extra-slow-growing strains of soybean bradyrhizobia with massive insertion sequences.</title>
        <authorList>
            <person name="Iida T."/>
            <person name="Minamisawa K."/>
        </authorList>
    </citation>
    <scope>NUCLEOTIDE SEQUENCE [LARGE SCALE GENOMIC DNA]</scope>
    <source>
        <strain evidence="1 2">NK6</strain>
    </source>
</reference>
<dbReference type="EMBL" id="AP014685">
    <property type="protein sequence ID" value="BAR53883.1"/>
    <property type="molecule type" value="Genomic_DNA"/>
</dbReference>
<evidence type="ECO:0000313" key="2">
    <source>
        <dbReference type="Proteomes" id="UP000063308"/>
    </source>
</evidence>
<accession>A0A0E4BJR1</accession>
<gene>
    <name evidence="1" type="ORF">NK6_698</name>
</gene>
<name>A0A0E4BJR1_9BRAD</name>